<feature type="compositionally biased region" description="Basic and acidic residues" evidence="1">
    <location>
        <begin position="7"/>
        <end position="19"/>
    </location>
</feature>
<dbReference type="SUPFAM" id="SSF50729">
    <property type="entry name" value="PH domain-like"/>
    <property type="match status" value="1"/>
</dbReference>
<dbReference type="VEuPathDB" id="VectorBase:ADAC011129"/>
<dbReference type="VEuPathDB" id="VectorBase:ADAR2_003460"/>
<feature type="region of interest" description="Disordered" evidence="1">
    <location>
        <begin position="1"/>
        <end position="30"/>
    </location>
</feature>
<reference evidence="3" key="1">
    <citation type="journal article" date="2010" name="BMC Genomics">
        <title>Combination of measures distinguishes pre-miRNAs from other stem-loops in the genome of the newly sequenced Anopheles darlingi.</title>
        <authorList>
            <person name="Mendes N.D."/>
            <person name="Freitas A.T."/>
            <person name="Vasconcelos A.T."/>
            <person name="Sagot M.F."/>
        </authorList>
    </citation>
    <scope>NUCLEOTIDE SEQUENCE</scope>
</reference>
<organism evidence="2 3">
    <name type="scientific">Anopheles darlingi</name>
    <name type="common">Mosquito</name>
    <dbReference type="NCBI Taxonomy" id="43151"/>
    <lineage>
        <taxon>Eukaryota</taxon>
        <taxon>Metazoa</taxon>
        <taxon>Ecdysozoa</taxon>
        <taxon>Arthropoda</taxon>
        <taxon>Hexapoda</taxon>
        <taxon>Insecta</taxon>
        <taxon>Pterygota</taxon>
        <taxon>Neoptera</taxon>
        <taxon>Endopterygota</taxon>
        <taxon>Diptera</taxon>
        <taxon>Nematocera</taxon>
        <taxon>Culicoidea</taxon>
        <taxon>Culicidae</taxon>
        <taxon>Anophelinae</taxon>
        <taxon>Anopheles</taxon>
    </lineage>
</organism>
<name>A0A2K6VB78_ANODA</name>
<feature type="compositionally biased region" description="Basic and acidic residues" evidence="1">
    <location>
        <begin position="526"/>
        <end position="538"/>
    </location>
</feature>
<accession>A0A2K6VB78</accession>
<feature type="compositionally biased region" description="Polar residues" evidence="1">
    <location>
        <begin position="328"/>
        <end position="346"/>
    </location>
</feature>
<feature type="compositionally biased region" description="Low complexity" evidence="1">
    <location>
        <begin position="347"/>
        <end position="357"/>
    </location>
</feature>
<feature type="region of interest" description="Disordered" evidence="1">
    <location>
        <begin position="504"/>
        <end position="559"/>
    </location>
</feature>
<dbReference type="CDD" id="cd00821">
    <property type="entry name" value="PH"/>
    <property type="match status" value="1"/>
</dbReference>
<reference evidence="2" key="2">
    <citation type="submission" date="2018-02" db="UniProtKB">
        <authorList>
            <consortium name="EnsemblMetazoa"/>
        </authorList>
    </citation>
    <scope>IDENTIFICATION</scope>
</reference>
<proteinExistence type="predicted"/>
<feature type="compositionally biased region" description="Low complexity" evidence="1">
    <location>
        <begin position="658"/>
        <end position="682"/>
    </location>
</feature>
<feature type="region of interest" description="Disordered" evidence="1">
    <location>
        <begin position="299"/>
        <end position="368"/>
    </location>
</feature>
<feature type="region of interest" description="Disordered" evidence="1">
    <location>
        <begin position="199"/>
        <end position="244"/>
    </location>
</feature>
<evidence type="ECO:0000313" key="2">
    <source>
        <dbReference type="EnsemblMetazoa" id="ADAC011129-PA"/>
    </source>
</evidence>
<dbReference type="InterPro" id="IPR001849">
    <property type="entry name" value="PH_domain"/>
</dbReference>
<sequence length="713" mass="79267">MTTARVEMSRDVEKPDGDRTPVAPSPAPATGIQMRGYLKKKRNVSGHTWAWPRLTETDCSILLQRMGGWRKLYVVLQSQLLLSYASRRDYERRLAPFEDIINLVPGTRILPSAGLRFTIETNSRNFYTFRCVDHRNCSEWITALLDSLQQGGCNRGGGGGAIRDRQFGQPSPDHRTSSPVWASLSMELGLARVLHQTMEGEGGTRCAGRSGQRTKPTTRDEEEQQQQQLVPFQRPALQATTPATGRGVAVVPLPKHERHHSDEACADEIITKAFQFLTRPKRSRDMTASEILEYYLERRHRSQQQEQTNDENEKGKQSAVRRAAGVDSSGSSFNTRLETATTSQPLATEDTAATAEQQTRKLQQQEATAPVRFRDFRLHPDADRPITSVGRSQSVDVSRINSISCSDLPPVMRWQLAAGTFVASISGPVVGPGASYTLRRASLERNAATSGYEYISAHSSSSTSSSSTSSNSSSASTFASNRRIELIEPIYAVVDVKAKRFRRNQQQEQQEQEQQEQQQHQQELSQDERTRPNHHYEEAIPVLGPDRPMSEEATEQDDLPYDQQHIYEPVRYCTCPPARTTIISIPVSLLQIMIAAQPPTSTSVASTAATATGCEREHHWRKLWRNLKRIRLHPGRNRRQKEQPAGPNVTVVAVEQPSTDPSATSSTSCSSGSSNGSHQRSGLIAGLGSRLDSHRQSMKKRAKSLYDATSNAA</sequence>
<evidence type="ECO:0000313" key="3">
    <source>
        <dbReference type="Proteomes" id="UP000000673"/>
    </source>
</evidence>
<dbReference type="EnsemblMetazoa" id="ADAC011129-RA">
    <property type="protein sequence ID" value="ADAC011129-PA"/>
    <property type="gene ID" value="ADAC011129"/>
</dbReference>
<dbReference type="Proteomes" id="UP000000673">
    <property type="component" value="Unassembled WGS sequence"/>
</dbReference>
<feature type="region of interest" description="Disordered" evidence="1">
    <location>
        <begin position="457"/>
        <end position="479"/>
    </location>
</feature>
<keyword evidence="3" id="KW-1185">Reference proteome</keyword>
<feature type="compositionally biased region" description="Basic and acidic residues" evidence="1">
    <location>
        <begin position="162"/>
        <end position="176"/>
    </location>
</feature>
<dbReference type="PROSITE" id="PS50003">
    <property type="entry name" value="PH_DOMAIN"/>
    <property type="match status" value="1"/>
</dbReference>
<protein>
    <submittedName>
        <fullName evidence="2">PH domain-containing protein</fullName>
    </submittedName>
</protein>
<feature type="region of interest" description="Disordered" evidence="1">
    <location>
        <begin position="156"/>
        <end position="179"/>
    </location>
</feature>
<dbReference type="InterPro" id="IPR011993">
    <property type="entry name" value="PH-like_dom_sf"/>
</dbReference>
<dbReference type="Gene3D" id="2.30.29.30">
    <property type="entry name" value="Pleckstrin-homology domain (PH domain)/Phosphotyrosine-binding domain (PTB)"/>
    <property type="match status" value="1"/>
</dbReference>
<feature type="region of interest" description="Disordered" evidence="1">
    <location>
        <begin position="656"/>
        <end position="713"/>
    </location>
</feature>
<dbReference type="AlphaFoldDB" id="A0A2K6VB78"/>
<dbReference type="SMART" id="SM00233">
    <property type="entry name" value="PH"/>
    <property type="match status" value="1"/>
</dbReference>
<evidence type="ECO:0000256" key="1">
    <source>
        <dbReference type="SAM" id="MobiDB-lite"/>
    </source>
</evidence>